<keyword evidence="3 6" id="KW-0560">Oxidoreductase</keyword>
<evidence type="ECO:0000256" key="5">
    <source>
        <dbReference type="ARBA" id="ARBA00057022"/>
    </source>
</evidence>
<dbReference type="PANTHER" id="PTHR47990">
    <property type="entry name" value="2-OXOGLUTARATE (2OG) AND FE(II)-DEPENDENT OXYGENASE SUPERFAMILY PROTEIN-RELATED"/>
    <property type="match status" value="1"/>
</dbReference>
<feature type="domain" description="Fe2OG dioxygenase" evidence="7">
    <location>
        <begin position="186"/>
        <end position="288"/>
    </location>
</feature>
<evidence type="ECO:0000256" key="2">
    <source>
        <dbReference type="ARBA" id="ARBA00022723"/>
    </source>
</evidence>
<dbReference type="Gene3D" id="2.60.120.330">
    <property type="entry name" value="B-lactam Antibiotic, Isopenicillin N Synthase, Chain"/>
    <property type="match status" value="1"/>
</dbReference>
<dbReference type="AlphaFoldDB" id="A0AA88X6L5"/>
<name>A0AA88X6L5_9ASTE</name>
<reference evidence="8" key="1">
    <citation type="submission" date="2022-12" db="EMBL/GenBank/DDBJ databases">
        <title>Draft genome assemblies for two species of Escallonia (Escalloniales).</title>
        <authorList>
            <person name="Chanderbali A."/>
            <person name="Dervinis C."/>
            <person name="Anghel I."/>
            <person name="Soltis D."/>
            <person name="Soltis P."/>
            <person name="Zapata F."/>
        </authorList>
    </citation>
    <scope>NUCLEOTIDE SEQUENCE</scope>
    <source>
        <strain evidence="8">UCBG64.0493</strain>
        <tissue evidence="8">Leaf</tissue>
    </source>
</reference>
<evidence type="ECO:0000259" key="7">
    <source>
        <dbReference type="PROSITE" id="PS51471"/>
    </source>
</evidence>
<dbReference type="InterPro" id="IPR044861">
    <property type="entry name" value="IPNS-like_FE2OG_OXY"/>
</dbReference>
<keyword evidence="4 6" id="KW-0408">Iron</keyword>
<comment type="function">
    <text evidence="5">Probable 2-oxoglutarate-dependent dioxygenase that may be involved in glucosinolates biosynthesis. May play a role in the production of aliphatic glucosinolates.</text>
</comment>
<organism evidence="8 9">
    <name type="scientific">Escallonia herrerae</name>
    <dbReference type="NCBI Taxonomy" id="1293975"/>
    <lineage>
        <taxon>Eukaryota</taxon>
        <taxon>Viridiplantae</taxon>
        <taxon>Streptophyta</taxon>
        <taxon>Embryophyta</taxon>
        <taxon>Tracheophyta</taxon>
        <taxon>Spermatophyta</taxon>
        <taxon>Magnoliopsida</taxon>
        <taxon>eudicotyledons</taxon>
        <taxon>Gunneridae</taxon>
        <taxon>Pentapetalae</taxon>
        <taxon>asterids</taxon>
        <taxon>campanulids</taxon>
        <taxon>Escalloniales</taxon>
        <taxon>Escalloniaceae</taxon>
        <taxon>Escallonia</taxon>
    </lineage>
</organism>
<evidence type="ECO:0000256" key="1">
    <source>
        <dbReference type="ARBA" id="ARBA00008056"/>
    </source>
</evidence>
<dbReference type="InterPro" id="IPR027443">
    <property type="entry name" value="IPNS-like_sf"/>
</dbReference>
<evidence type="ECO:0000313" key="9">
    <source>
        <dbReference type="Proteomes" id="UP001188597"/>
    </source>
</evidence>
<dbReference type="SUPFAM" id="SSF51197">
    <property type="entry name" value="Clavaminate synthase-like"/>
    <property type="match status" value="1"/>
</dbReference>
<dbReference type="PROSITE" id="PS51471">
    <property type="entry name" value="FE2OG_OXY"/>
    <property type="match status" value="1"/>
</dbReference>
<dbReference type="EMBL" id="JAVXUP010000046">
    <property type="protein sequence ID" value="KAK3040908.1"/>
    <property type="molecule type" value="Genomic_DNA"/>
</dbReference>
<dbReference type="GO" id="GO:0016705">
    <property type="term" value="F:oxidoreductase activity, acting on paired donors, with incorporation or reduction of molecular oxygen"/>
    <property type="evidence" value="ECO:0007669"/>
    <property type="project" value="UniProtKB-ARBA"/>
</dbReference>
<accession>A0AA88X6L5</accession>
<evidence type="ECO:0000256" key="3">
    <source>
        <dbReference type="ARBA" id="ARBA00023002"/>
    </source>
</evidence>
<keyword evidence="2 6" id="KW-0479">Metal-binding</keyword>
<dbReference type="InterPro" id="IPR026992">
    <property type="entry name" value="DIOX_N"/>
</dbReference>
<sequence>LVLHQFCLSFELEERAKTHIKVEIMDSHTQPNLPVINFSEESMQPGTSSWLSARNQVRHALETYGCFLATYAKVSTELSDAVFQAVGELSELPQQTKVQNVADLRYFGYLGQDSRKPLLESMGIENATSKEAVQSFTNLMWPSGNDHFCDTVHLYAKLVRELEETVSKMVFESYGVGKYYDSHNKSTDYLLRYMQYRVPNVEETNLGVPTHTDKTLITILHQNQVSGLEVKTKEDEWIEVEFPPSSFVVMAGDAFQVWSNDRVRAASHRVIMKGNKARFTIGLFSHQKGIIEVPEELVTDENPLKFKPFDNFGYLRFSLTEEGQRAEDPVKAYSGV</sequence>
<protein>
    <recommendedName>
        <fullName evidence="7">Fe2OG dioxygenase domain-containing protein</fullName>
    </recommendedName>
</protein>
<dbReference type="InterPro" id="IPR005123">
    <property type="entry name" value="Oxoglu/Fe-dep_dioxygenase_dom"/>
</dbReference>
<dbReference type="GO" id="GO:0046872">
    <property type="term" value="F:metal ion binding"/>
    <property type="evidence" value="ECO:0007669"/>
    <property type="project" value="UniProtKB-KW"/>
</dbReference>
<dbReference type="Proteomes" id="UP001188597">
    <property type="component" value="Unassembled WGS sequence"/>
</dbReference>
<keyword evidence="9" id="KW-1185">Reference proteome</keyword>
<proteinExistence type="inferred from homology"/>
<gene>
    <name evidence="8" type="ORF">RJ639_027903</name>
</gene>
<evidence type="ECO:0000256" key="4">
    <source>
        <dbReference type="ARBA" id="ARBA00023004"/>
    </source>
</evidence>
<comment type="caution">
    <text evidence="8">The sequence shown here is derived from an EMBL/GenBank/DDBJ whole genome shotgun (WGS) entry which is preliminary data.</text>
</comment>
<comment type="similarity">
    <text evidence="1 6">Belongs to the iron/ascorbate-dependent oxidoreductase family.</text>
</comment>
<feature type="non-terminal residue" evidence="8">
    <location>
        <position position="336"/>
    </location>
</feature>
<dbReference type="InterPro" id="IPR050231">
    <property type="entry name" value="Iron_ascorbate_oxido_reductase"/>
</dbReference>
<evidence type="ECO:0000256" key="6">
    <source>
        <dbReference type="RuleBase" id="RU003682"/>
    </source>
</evidence>
<dbReference type="Pfam" id="PF03171">
    <property type="entry name" value="2OG-FeII_Oxy"/>
    <property type="match status" value="1"/>
</dbReference>
<evidence type="ECO:0000313" key="8">
    <source>
        <dbReference type="EMBL" id="KAK3040908.1"/>
    </source>
</evidence>
<dbReference type="FunFam" id="2.60.120.330:FF:000022">
    <property type="entry name" value="Probable 2-oxoglutarate-dependent dioxygenase AOP1.2"/>
    <property type="match status" value="1"/>
</dbReference>
<dbReference type="Pfam" id="PF14226">
    <property type="entry name" value="DIOX_N"/>
    <property type="match status" value="1"/>
</dbReference>